<reference evidence="1 2" key="1">
    <citation type="journal article" date="2020" name="Phytopathology">
        <title>Genome Sequence Resources of Colletotrichum truncatum, C. plurivorum, C. musicola, and C. sojae: Four Species Pathogenic to Soybean (Glycine max).</title>
        <authorList>
            <person name="Rogerio F."/>
            <person name="Boufleur T.R."/>
            <person name="Ciampi-Guillardi M."/>
            <person name="Sukno S.A."/>
            <person name="Thon M.R."/>
            <person name="Massola Junior N.S."/>
            <person name="Baroncelli R."/>
        </authorList>
    </citation>
    <scope>NUCLEOTIDE SEQUENCE [LARGE SCALE GENOMIC DNA]</scope>
    <source>
        <strain evidence="1 2">CMES1059</strain>
    </source>
</reference>
<proteinExistence type="predicted"/>
<sequence length="467" mass="53286">MKFAHDFKETLRREDFPPHWVDRAVPYGQLKKVLKRVARELNDLGLDPETLRQLLDPAADSPLAAKYRLNAAGNSKLLRPKLTVLVHMCDGNPIDASLTPASRSLLERIAALQSSSSEADIDLDREEEQILRAPSSRETAWVPSPPSNETLAALEAKWSAQDQAVSVELYERIEVPLVFDSEFFDILQSDVNNLDALQAEEEKAMVTEIIALRQDVSHLTKPSRLSKSDLARWRAIFELYLDAQVFFSTNEQDHGSRTSQTAAKQLQWFQEEITKRNLAKAFKIAESREALVRFLRLNAVLLKNLQFQEINQMAIYKILKKFDKRTCLGVSKSFPMQVHSEKLLAGSVAKDICAQMSTDLVSVVPQISDYLCPICFAIAYRPVRLACQHVFCIRCIVKIQRRNEKHCPLCRADTVMKASADNLDIQLERYMRKYFPKEAKEKQRANEIERGIEDYGPEYVHSECSVM</sequence>
<dbReference type="EMBL" id="VUJX02000005">
    <property type="protein sequence ID" value="KAL0936671.1"/>
    <property type="molecule type" value="Genomic_DNA"/>
</dbReference>
<comment type="caution">
    <text evidence="1">The sequence shown here is derived from an EMBL/GenBank/DDBJ whole genome shotgun (WGS) entry which is preliminary data.</text>
</comment>
<gene>
    <name evidence="1" type="ORF">CTRU02_208887</name>
</gene>
<accession>A0ACC3YXN6</accession>
<keyword evidence="2" id="KW-1185">Reference proteome</keyword>
<organism evidence="1 2">
    <name type="scientific">Colletotrichum truncatum</name>
    <name type="common">Anthracnose fungus</name>
    <name type="synonym">Colletotrichum capsici</name>
    <dbReference type="NCBI Taxonomy" id="5467"/>
    <lineage>
        <taxon>Eukaryota</taxon>
        <taxon>Fungi</taxon>
        <taxon>Dikarya</taxon>
        <taxon>Ascomycota</taxon>
        <taxon>Pezizomycotina</taxon>
        <taxon>Sordariomycetes</taxon>
        <taxon>Hypocreomycetidae</taxon>
        <taxon>Glomerellales</taxon>
        <taxon>Glomerellaceae</taxon>
        <taxon>Colletotrichum</taxon>
        <taxon>Colletotrichum truncatum species complex</taxon>
    </lineage>
</organism>
<dbReference type="Proteomes" id="UP000805649">
    <property type="component" value="Unassembled WGS sequence"/>
</dbReference>
<evidence type="ECO:0000313" key="2">
    <source>
        <dbReference type="Proteomes" id="UP000805649"/>
    </source>
</evidence>
<name>A0ACC3YXN6_COLTU</name>
<evidence type="ECO:0000313" key="1">
    <source>
        <dbReference type="EMBL" id="KAL0936671.1"/>
    </source>
</evidence>
<protein>
    <submittedName>
        <fullName evidence="1">Ring-14 protein</fullName>
    </submittedName>
</protein>